<reference evidence="2 3" key="1">
    <citation type="submission" date="2019-03" db="EMBL/GenBank/DDBJ databases">
        <title>First draft genome of Liparis tanakae, snailfish: a comprehensive survey of snailfish specific genes.</title>
        <authorList>
            <person name="Kim W."/>
            <person name="Song I."/>
            <person name="Jeong J.-H."/>
            <person name="Kim D."/>
            <person name="Kim S."/>
            <person name="Ryu S."/>
            <person name="Song J.Y."/>
            <person name="Lee S.K."/>
        </authorList>
    </citation>
    <scope>NUCLEOTIDE SEQUENCE [LARGE SCALE GENOMIC DNA]</scope>
    <source>
        <tissue evidence="2">Muscle</tissue>
    </source>
</reference>
<feature type="region of interest" description="Disordered" evidence="1">
    <location>
        <begin position="39"/>
        <end position="59"/>
    </location>
</feature>
<evidence type="ECO:0000313" key="3">
    <source>
        <dbReference type="Proteomes" id="UP000314294"/>
    </source>
</evidence>
<proteinExistence type="predicted"/>
<sequence length="59" mass="6764">MMHISDTEKTDQNNDAKACRASHLAETFVVKETQSLTKDSPFSLRSRISSRSWPRIEPK</sequence>
<dbReference type="Proteomes" id="UP000314294">
    <property type="component" value="Unassembled WGS sequence"/>
</dbReference>
<name>A0A4Z2J5J4_9TELE</name>
<gene>
    <name evidence="2" type="ORF">EYF80_004838</name>
</gene>
<dbReference type="AlphaFoldDB" id="A0A4Z2J5J4"/>
<feature type="compositionally biased region" description="Low complexity" evidence="1">
    <location>
        <begin position="40"/>
        <end position="53"/>
    </location>
</feature>
<protein>
    <submittedName>
        <fullName evidence="2">Uncharacterized protein</fullName>
    </submittedName>
</protein>
<accession>A0A4Z2J5J4</accession>
<evidence type="ECO:0000313" key="2">
    <source>
        <dbReference type="EMBL" id="TNN84793.1"/>
    </source>
</evidence>
<dbReference type="EMBL" id="SRLO01000024">
    <property type="protein sequence ID" value="TNN84793.1"/>
    <property type="molecule type" value="Genomic_DNA"/>
</dbReference>
<organism evidence="2 3">
    <name type="scientific">Liparis tanakae</name>
    <name type="common">Tanaka's snailfish</name>
    <dbReference type="NCBI Taxonomy" id="230148"/>
    <lineage>
        <taxon>Eukaryota</taxon>
        <taxon>Metazoa</taxon>
        <taxon>Chordata</taxon>
        <taxon>Craniata</taxon>
        <taxon>Vertebrata</taxon>
        <taxon>Euteleostomi</taxon>
        <taxon>Actinopterygii</taxon>
        <taxon>Neopterygii</taxon>
        <taxon>Teleostei</taxon>
        <taxon>Neoteleostei</taxon>
        <taxon>Acanthomorphata</taxon>
        <taxon>Eupercaria</taxon>
        <taxon>Perciformes</taxon>
        <taxon>Cottioidei</taxon>
        <taxon>Cottales</taxon>
        <taxon>Liparidae</taxon>
        <taxon>Liparis</taxon>
    </lineage>
</organism>
<keyword evidence="3" id="KW-1185">Reference proteome</keyword>
<evidence type="ECO:0000256" key="1">
    <source>
        <dbReference type="SAM" id="MobiDB-lite"/>
    </source>
</evidence>
<comment type="caution">
    <text evidence="2">The sequence shown here is derived from an EMBL/GenBank/DDBJ whole genome shotgun (WGS) entry which is preliminary data.</text>
</comment>